<dbReference type="PANTHER" id="PTHR38340:SF1">
    <property type="entry name" value="S-LAYER PROTEIN"/>
    <property type="match status" value="1"/>
</dbReference>
<evidence type="ECO:0000256" key="7">
    <source>
        <dbReference type="ARBA" id="ARBA00023136"/>
    </source>
</evidence>
<dbReference type="InterPro" id="IPR003995">
    <property type="entry name" value="RTX_toxin_determinant-A"/>
</dbReference>
<dbReference type="PANTHER" id="PTHR38340">
    <property type="entry name" value="S-LAYER PROTEIN"/>
    <property type="match status" value="1"/>
</dbReference>
<dbReference type="InterPro" id="IPR001343">
    <property type="entry name" value="Hemolysn_Ca-bd"/>
</dbReference>
<dbReference type="GO" id="GO:0005576">
    <property type="term" value="C:extracellular region"/>
    <property type="evidence" value="ECO:0007669"/>
    <property type="project" value="UniProtKB-SubCell"/>
</dbReference>
<sequence length="647" mass="66874">MTITPGSEFVLGSIPSILGSLGAYPVAATLKDGTVALVWAENNWFDGDQFGDTSLWGRILNADGTSKVEPFRIQSDETGAQGKAHVVALSDGGFMVSWVRAHLIDGGVDEDVFVRSFDATGAARGTEQTFASVDLEVPVNADPGTYNDHANNTLLGLSGGGAIVGWTHRGSDTTWARTVGNDGVTLGEPVQIFNTDHVSLQFAQLTNGDVVMLRYAGDRTGVHIRLSGPDISSAPAGVAGATGPVEVYNDPADGDAVITSQYVTALPGGGFAAVYKYDPDIRYDEAEYINVDRFDATGTLVTRSQIALGHDQITSPTFHVAGLSGDRVMVAWQEASAYKDIDLFAQIVNADGTLDNKVQIHDADTGIKYVGGLAVLDSGDVLAVFAEGSNQPIDGKIDLLHGRIFDISPAPADAPVSKTGTDGNDVLQGGSGNDNLNGAGGNDTIRGMDGSDTLIGGAGDDFIFGGSTADDIRDVVYGGDGNDSIDGGYGNDELRGDAGDDSIEGGYGVDTVIGGDGNDVLTGSAWSDQIFGGNGNDFINGGFGFDRVNGGAGADKFYHTNAAGHGSDWIQDYNAAEGDVLFFGGGAATKSQFLVQRASTASAGDAGVQEVFITHIPSGNLLWALVDGDAQTSLNVLAGGQTFDLLA</sequence>
<dbReference type="PRINTS" id="PR01488">
    <property type="entry name" value="RTXTOXINA"/>
</dbReference>
<dbReference type="InterPro" id="IPR050557">
    <property type="entry name" value="RTX_toxin/Mannuronan_C5-epim"/>
</dbReference>
<name>A0A2R8AQ86_9RHOB</name>
<organism evidence="9 10">
    <name type="scientific">Pseudoprimorskyibacter insulae</name>
    <dbReference type="NCBI Taxonomy" id="1695997"/>
    <lineage>
        <taxon>Bacteria</taxon>
        <taxon>Pseudomonadati</taxon>
        <taxon>Pseudomonadota</taxon>
        <taxon>Alphaproteobacteria</taxon>
        <taxon>Rhodobacterales</taxon>
        <taxon>Paracoccaceae</taxon>
        <taxon>Pseudoprimorskyibacter</taxon>
    </lineage>
</organism>
<evidence type="ECO:0000313" key="9">
    <source>
        <dbReference type="EMBL" id="SPF78203.1"/>
    </source>
</evidence>
<proteinExistence type="predicted"/>
<evidence type="ECO:0000256" key="1">
    <source>
        <dbReference type="ARBA" id="ARBA00004370"/>
    </source>
</evidence>
<dbReference type="OrthoDB" id="9773411at2"/>
<keyword evidence="6" id="KW-0843">Virulence</keyword>
<dbReference type="GO" id="GO:0016020">
    <property type="term" value="C:membrane"/>
    <property type="evidence" value="ECO:0007669"/>
    <property type="project" value="UniProtKB-SubCell"/>
</dbReference>
<evidence type="ECO:0000256" key="6">
    <source>
        <dbReference type="ARBA" id="ARBA00023026"/>
    </source>
</evidence>
<dbReference type="Gene3D" id="2.150.10.10">
    <property type="entry name" value="Serralysin-like metalloprotease, C-terminal"/>
    <property type="match status" value="2"/>
</dbReference>
<dbReference type="Pfam" id="PF00353">
    <property type="entry name" value="HemolysinCabind"/>
    <property type="match status" value="3"/>
</dbReference>
<keyword evidence="10" id="KW-1185">Reference proteome</keyword>
<keyword evidence="4" id="KW-0800">Toxin</keyword>
<dbReference type="InterPro" id="IPR018511">
    <property type="entry name" value="Hemolysin-typ_Ca-bd_CS"/>
</dbReference>
<gene>
    <name evidence="9" type="primary">ltxA_3</name>
    <name evidence="9" type="ORF">PRI8871_00796</name>
</gene>
<dbReference type="PRINTS" id="PR00313">
    <property type="entry name" value="CABNDNGRPT"/>
</dbReference>
<dbReference type="RefSeq" id="WP_108884867.1">
    <property type="nucleotide sequence ID" value="NZ_OMOJ01000001.1"/>
</dbReference>
<dbReference type="EMBL" id="OMOJ01000001">
    <property type="protein sequence ID" value="SPF78203.1"/>
    <property type="molecule type" value="Genomic_DNA"/>
</dbReference>
<dbReference type="GO" id="GO:0090729">
    <property type="term" value="F:toxin activity"/>
    <property type="evidence" value="ECO:0007669"/>
    <property type="project" value="UniProtKB-KW"/>
</dbReference>
<evidence type="ECO:0000256" key="8">
    <source>
        <dbReference type="SAM" id="MobiDB-lite"/>
    </source>
</evidence>
<accession>A0A2R8AQ86</accession>
<comment type="subcellular location">
    <subcellularLocation>
        <location evidence="1">Membrane</location>
    </subcellularLocation>
    <subcellularLocation>
        <location evidence="2">Secreted</location>
    </subcellularLocation>
</comment>
<dbReference type="Proteomes" id="UP000244904">
    <property type="component" value="Unassembled WGS sequence"/>
</dbReference>
<keyword evidence="5" id="KW-0677">Repeat</keyword>
<keyword evidence="7" id="KW-0472">Membrane</keyword>
<evidence type="ECO:0000256" key="2">
    <source>
        <dbReference type="ARBA" id="ARBA00004613"/>
    </source>
</evidence>
<evidence type="ECO:0000256" key="4">
    <source>
        <dbReference type="ARBA" id="ARBA00022656"/>
    </source>
</evidence>
<reference evidence="10" key="1">
    <citation type="submission" date="2018-03" db="EMBL/GenBank/DDBJ databases">
        <authorList>
            <person name="Rodrigo-Torres L."/>
            <person name="Arahal R. D."/>
            <person name="Lucena T."/>
        </authorList>
    </citation>
    <scope>NUCLEOTIDE SEQUENCE [LARGE SCALE GENOMIC DNA]</scope>
    <source>
        <strain evidence="10">CECT 8871</strain>
    </source>
</reference>
<dbReference type="AlphaFoldDB" id="A0A2R8AQ86"/>
<evidence type="ECO:0000256" key="5">
    <source>
        <dbReference type="ARBA" id="ARBA00022737"/>
    </source>
</evidence>
<dbReference type="PROSITE" id="PS00330">
    <property type="entry name" value="HEMOLYSIN_CALCIUM"/>
    <property type="match status" value="1"/>
</dbReference>
<dbReference type="GO" id="GO:0005509">
    <property type="term" value="F:calcium ion binding"/>
    <property type="evidence" value="ECO:0007669"/>
    <property type="project" value="InterPro"/>
</dbReference>
<dbReference type="SUPFAM" id="SSF51120">
    <property type="entry name" value="beta-Roll"/>
    <property type="match status" value="2"/>
</dbReference>
<feature type="region of interest" description="Disordered" evidence="8">
    <location>
        <begin position="411"/>
        <end position="443"/>
    </location>
</feature>
<evidence type="ECO:0000313" key="10">
    <source>
        <dbReference type="Proteomes" id="UP000244904"/>
    </source>
</evidence>
<keyword evidence="3" id="KW-0964">Secreted</keyword>
<dbReference type="InterPro" id="IPR011049">
    <property type="entry name" value="Serralysin-like_metalloprot_C"/>
</dbReference>
<protein>
    <submittedName>
        <fullName evidence="9">Leukotoxin</fullName>
    </submittedName>
</protein>
<evidence type="ECO:0000256" key="3">
    <source>
        <dbReference type="ARBA" id="ARBA00022525"/>
    </source>
</evidence>